<protein>
    <submittedName>
        <fullName evidence="1">Uncharacterized protein</fullName>
    </submittedName>
</protein>
<evidence type="ECO:0000313" key="1">
    <source>
        <dbReference type="EMBL" id="KAH7958251.1"/>
    </source>
</evidence>
<name>A0ACB8D1L5_DERSI</name>
<evidence type="ECO:0000313" key="2">
    <source>
        <dbReference type="Proteomes" id="UP000821865"/>
    </source>
</evidence>
<reference evidence="1" key="1">
    <citation type="submission" date="2020-05" db="EMBL/GenBank/DDBJ databases">
        <title>Large-scale comparative analyses of tick genomes elucidate their genetic diversity and vector capacities.</title>
        <authorList>
            <person name="Jia N."/>
            <person name="Wang J."/>
            <person name="Shi W."/>
            <person name="Du L."/>
            <person name="Sun Y."/>
            <person name="Zhan W."/>
            <person name="Jiang J."/>
            <person name="Wang Q."/>
            <person name="Zhang B."/>
            <person name="Ji P."/>
            <person name="Sakyi L.B."/>
            <person name="Cui X."/>
            <person name="Yuan T."/>
            <person name="Jiang B."/>
            <person name="Yang W."/>
            <person name="Lam T.T.-Y."/>
            <person name="Chang Q."/>
            <person name="Ding S."/>
            <person name="Wang X."/>
            <person name="Zhu J."/>
            <person name="Ruan X."/>
            <person name="Zhao L."/>
            <person name="Wei J."/>
            <person name="Que T."/>
            <person name="Du C."/>
            <person name="Cheng J."/>
            <person name="Dai P."/>
            <person name="Han X."/>
            <person name="Huang E."/>
            <person name="Gao Y."/>
            <person name="Liu J."/>
            <person name="Shao H."/>
            <person name="Ye R."/>
            <person name="Li L."/>
            <person name="Wei W."/>
            <person name="Wang X."/>
            <person name="Wang C."/>
            <person name="Yang T."/>
            <person name="Huo Q."/>
            <person name="Li W."/>
            <person name="Guo W."/>
            <person name="Chen H."/>
            <person name="Zhou L."/>
            <person name="Ni X."/>
            <person name="Tian J."/>
            <person name="Zhou Y."/>
            <person name="Sheng Y."/>
            <person name="Liu T."/>
            <person name="Pan Y."/>
            <person name="Xia L."/>
            <person name="Li J."/>
            <person name="Zhao F."/>
            <person name="Cao W."/>
        </authorList>
    </citation>
    <scope>NUCLEOTIDE SEQUENCE</scope>
    <source>
        <strain evidence="1">Dsil-2018</strain>
    </source>
</reference>
<accession>A0ACB8D1L5</accession>
<organism evidence="1 2">
    <name type="scientific">Dermacentor silvarum</name>
    <name type="common">Tick</name>
    <dbReference type="NCBI Taxonomy" id="543639"/>
    <lineage>
        <taxon>Eukaryota</taxon>
        <taxon>Metazoa</taxon>
        <taxon>Ecdysozoa</taxon>
        <taxon>Arthropoda</taxon>
        <taxon>Chelicerata</taxon>
        <taxon>Arachnida</taxon>
        <taxon>Acari</taxon>
        <taxon>Parasitiformes</taxon>
        <taxon>Ixodida</taxon>
        <taxon>Ixodoidea</taxon>
        <taxon>Ixodidae</taxon>
        <taxon>Rhipicephalinae</taxon>
        <taxon>Dermacentor</taxon>
    </lineage>
</organism>
<comment type="caution">
    <text evidence="1">The sequence shown here is derived from an EMBL/GenBank/DDBJ whole genome shotgun (WGS) entry which is preliminary data.</text>
</comment>
<gene>
    <name evidence="1" type="ORF">HPB49_000281</name>
</gene>
<dbReference type="Proteomes" id="UP000821865">
    <property type="component" value="Chromosome 3"/>
</dbReference>
<proteinExistence type="predicted"/>
<dbReference type="EMBL" id="CM023472">
    <property type="protein sequence ID" value="KAH7958251.1"/>
    <property type="molecule type" value="Genomic_DNA"/>
</dbReference>
<sequence>MCSRSTTGAATRLAVAVAAILSLLARSTCRATELDKRQLELLDKAERSKIAPDLIETIPRAIFEARFKAGQIAMGNQFSPQQASGPPSAVEFPRIAGGVYAIAMLDLDAPSPRDPKFRPILHWLVVNVEAGDVKAPVNYKKGNELYKYRRPKPPMGSGRHRYVFVAYKQYRTIESPQTLVVPHDKRKNFNIGKFAKENNLGSPIAINYFLAEHGYVDGYTPMVCWVAVVTVALIAFVSRVLLIGERHSAPENQTPERAEGLAQARDPRERTPPNQPIDHPSPVSAAETSPGSRRRDRAANMAATARATQKTTQQRPKTPSAATSPVASRAPSATTLNAMQVLVPDVIPKLAKQVLTVTFKGGAEVRMGNKLTCEQTCKAPESIAFQGPASAFYTVMMIDPDAPNPTSARLRHWRHWLVMNVPNSCDVKAGDTITEYEGPSPPKGSGLHRYALLVYSQGTNRISERDASVPEARGMFNLGRFVTDNKLGDPLAVNYFVCERPSPASTPPS</sequence>
<keyword evidence="2" id="KW-1185">Reference proteome</keyword>